<evidence type="ECO:0000256" key="1">
    <source>
        <dbReference type="SAM" id="Phobius"/>
    </source>
</evidence>
<feature type="transmembrane region" description="Helical" evidence="1">
    <location>
        <begin position="104"/>
        <end position="126"/>
    </location>
</feature>
<name>A0A3G1KX66_FORW1</name>
<dbReference type="AlphaFoldDB" id="A0A3G1KX66"/>
<dbReference type="KEGG" id="fwa:DCMF_21455"/>
<dbReference type="Proteomes" id="UP000323521">
    <property type="component" value="Chromosome"/>
</dbReference>
<sequence length="132" mass="14453">MNWLWAGILAAVAAWQLNKIIVRFWGEWGTIWITPAVEETVKTTGAFVLGADLILTHGFFGAIEALYDLKTSRRRGFSAALASLLGHLVFGMAAQGAWTVYGSLFAAVAFGTMGHLAWNVLISMLTKRKRIP</sequence>
<organism evidence="2 3">
    <name type="scientific">Formimonas warabiya</name>
    <dbReference type="NCBI Taxonomy" id="1761012"/>
    <lineage>
        <taxon>Bacteria</taxon>
        <taxon>Bacillati</taxon>
        <taxon>Bacillota</taxon>
        <taxon>Clostridia</taxon>
        <taxon>Eubacteriales</taxon>
        <taxon>Peptococcaceae</taxon>
        <taxon>Candidatus Formimonas</taxon>
    </lineage>
</organism>
<keyword evidence="1" id="KW-0812">Transmembrane</keyword>
<keyword evidence="1" id="KW-0472">Membrane</keyword>
<reference evidence="2 3" key="1">
    <citation type="submission" date="2016-10" db="EMBL/GenBank/DDBJ databases">
        <title>Complete Genome Sequence of Peptococcaceae strain DCMF.</title>
        <authorList>
            <person name="Edwards R.J."/>
            <person name="Holland S.I."/>
            <person name="Deshpande N.P."/>
            <person name="Wong Y.K."/>
            <person name="Ertan H."/>
            <person name="Manefield M."/>
            <person name="Russell T.L."/>
            <person name="Lee M.J."/>
        </authorList>
    </citation>
    <scope>NUCLEOTIDE SEQUENCE [LARGE SCALE GENOMIC DNA]</scope>
    <source>
        <strain evidence="2 3">DCMF</strain>
    </source>
</reference>
<gene>
    <name evidence="2" type="ORF">DCMF_21455</name>
</gene>
<keyword evidence="1" id="KW-1133">Transmembrane helix</keyword>
<feature type="transmembrane region" description="Helical" evidence="1">
    <location>
        <begin position="79"/>
        <end position="98"/>
    </location>
</feature>
<evidence type="ECO:0000313" key="2">
    <source>
        <dbReference type="EMBL" id="ATW26987.1"/>
    </source>
</evidence>
<protein>
    <submittedName>
        <fullName evidence="2">Uncharacterized protein</fullName>
    </submittedName>
</protein>
<evidence type="ECO:0000313" key="3">
    <source>
        <dbReference type="Proteomes" id="UP000323521"/>
    </source>
</evidence>
<dbReference type="RefSeq" id="WP_148136318.1">
    <property type="nucleotide sequence ID" value="NZ_CP017634.1"/>
</dbReference>
<feature type="transmembrane region" description="Helical" evidence="1">
    <location>
        <begin position="43"/>
        <end position="67"/>
    </location>
</feature>
<proteinExistence type="predicted"/>
<accession>A0A3G1KX66</accession>
<dbReference type="OrthoDB" id="1683367at2"/>
<keyword evidence="3" id="KW-1185">Reference proteome</keyword>
<dbReference type="EMBL" id="CP017634">
    <property type="protein sequence ID" value="ATW26987.1"/>
    <property type="molecule type" value="Genomic_DNA"/>
</dbReference>